<dbReference type="EMBL" id="PDCJ01000001">
    <property type="protein sequence ID" value="PEG30657.1"/>
    <property type="molecule type" value="Genomic_DNA"/>
</dbReference>
<sequence>MVNNYNCKNIFSGFQELHPRLFTLTSEVLGDILCQKLPFNVQCALGNWLECIGDAIIAYNSKQMYFQSGPGRYYNIIYKNVTNPFCTSNGNTPEESNNSDLFFNASGSRCYNENITVTSDNEDIEDSSIDELYNILKCLEFELQKLKKEIDIL</sequence>
<organism evidence="1 2">
    <name type="scientific">Clostridium neonatale</name>
    <dbReference type="NCBI Taxonomy" id="137838"/>
    <lineage>
        <taxon>Bacteria</taxon>
        <taxon>Bacillati</taxon>
        <taxon>Bacillota</taxon>
        <taxon>Clostridia</taxon>
        <taxon>Eubacteriales</taxon>
        <taxon>Clostridiaceae</taxon>
        <taxon>Clostridium</taxon>
    </lineage>
</organism>
<evidence type="ECO:0000313" key="2">
    <source>
        <dbReference type="Proteomes" id="UP000220840"/>
    </source>
</evidence>
<reference evidence="1 2" key="1">
    <citation type="submission" date="2017-10" db="EMBL/GenBank/DDBJ databases">
        <title>Effective Description of Clostridium neonatale sp. nov. linked to necrotizing enterocolitis in neonates and a clarification of species assignable to the genus Clostridium (Prazmowski 1880) emend. Lawson and Rainey 2016.</title>
        <authorList>
            <person name="Bernard K."/>
            <person name="Burdz T."/>
            <person name="Wiebe D."/>
            <person name="Balcewich B."/>
            <person name="Alfa M."/>
            <person name="Bernier A.-M."/>
        </authorList>
    </citation>
    <scope>NUCLEOTIDE SEQUENCE [LARGE SCALE GENOMIC DNA]</scope>
    <source>
        <strain evidence="1 2">LCDC99A005</strain>
    </source>
</reference>
<proteinExistence type="predicted"/>
<gene>
    <name evidence="1" type="ORF">CQ394_02735</name>
</gene>
<comment type="caution">
    <text evidence="1">The sequence shown here is derived from an EMBL/GenBank/DDBJ whole genome shotgun (WGS) entry which is preliminary data.</text>
</comment>
<protein>
    <submittedName>
        <fullName evidence="1">Uncharacterized protein</fullName>
    </submittedName>
</protein>
<accession>A0A2A7MGI9</accession>
<dbReference type="Proteomes" id="UP000220840">
    <property type="component" value="Unassembled WGS sequence"/>
</dbReference>
<dbReference type="OrthoDB" id="2084441at2"/>
<dbReference type="AlphaFoldDB" id="A0A2A7MGI9"/>
<evidence type="ECO:0000313" key="1">
    <source>
        <dbReference type="EMBL" id="PEG30657.1"/>
    </source>
</evidence>
<dbReference type="RefSeq" id="WP_058294828.1">
    <property type="nucleotide sequence ID" value="NZ_CAMRXG010000064.1"/>
</dbReference>
<name>A0A2A7MGI9_9CLOT</name>
<keyword evidence="2" id="KW-1185">Reference proteome</keyword>